<gene>
    <name evidence="4" type="ORF">S101395_01956</name>
</gene>
<dbReference type="EMBL" id="CP021920">
    <property type="protein sequence ID" value="ASB88464.1"/>
    <property type="molecule type" value="Genomic_DNA"/>
</dbReference>
<protein>
    <submittedName>
        <fullName evidence="4">ComG operon protein</fullName>
    </submittedName>
</protein>
<comment type="subcellular location">
    <subcellularLocation>
        <location evidence="1">Cell surface</location>
    </subcellularLocation>
</comment>
<dbReference type="InterPro" id="IPR012902">
    <property type="entry name" value="N_methyl_site"/>
</dbReference>
<proteinExistence type="predicted"/>
<keyword evidence="5" id="KW-1185">Reference proteome</keyword>
<dbReference type="PIRSF" id="PIRSF021292">
    <property type="entry name" value="Competence_ComGD"/>
    <property type="match status" value="1"/>
</dbReference>
<keyword evidence="3" id="KW-0472">Membrane</keyword>
<accession>A0ABN5AGT2</accession>
<feature type="transmembrane region" description="Helical" evidence="3">
    <location>
        <begin position="7"/>
        <end position="31"/>
    </location>
</feature>
<name>A0ABN5AGT2_9BACI</name>
<dbReference type="Proteomes" id="UP000196877">
    <property type="component" value="Chromosome"/>
</dbReference>
<dbReference type="SUPFAM" id="SSF54523">
    <property type="entry name" value="Pili subunits"/>
    <property type="match status" value="1"/>
</dbReference>
<dbReference type="Pfam" id="PF07963">
    <property type="entry name" value="N_methyl"/>
    <property type="match status" value="1"/>
</dbReference>
<organism evidence="4 5">
    <name type="scientific">Bacillus sonorensis</name>
    <dbReference type="NCBI Taxonomy" id="119858"/>
    <lineage>
        <taxon>Bacteria</taxon>
        <taxon>Bacillati</taxon>
        <taxon>Bacillota</taxon>
        <taxon>Bacilli</taxon>
        <taxon>Bacillales</taxon>
        <taxon>Bacillaceae</taxon>
        <taxon>Bacillus</taxon>
    </lineage>
</organism>
<dbReference type="InterPro" id="IPR045584">
    <property type="entry name" value="Pilin-like"/>
</dbReference>
<keyword evidence="3" id="KW-1133">Transmembrane helix</keyword>
<reference evidence="4 5" key="1">
    <citation type="submission" date="2017-06" db="EMBL/GenBank/DDBJ databases">
        <title>Genome sequence of Bacillus sonorensis strain SRCM101395.</title>
        <authorList>
            <person name="Cho S.H."/>
        </authorList>
    </citation>
    <scope>NUCLEOTIDE SEQUENCE [LARGE SCALE GENOMIC DNA]</scope>
    <source>
        <strain evidence="4 5">SRCM101395</strain>
    </source>
</reference>
<dbReference type="NCBIfam" id="TIGR02532">
    <property type="entry name" value="IV_pilin_GFxxxE"/>
    <property type="match status" value="1"/>
</dbReference>
<keyword evidence="2" id="KW-0178">Competence</keyword>
<evidence type="ECO:0000313" key="5">
    <source>
        <dbReference type="Proteomes" id="UP000196877"/>
    </source>
</evidence>
<keyword evidence="3" id="KW-0812">Transmembrane</keyword>
<evidence type="ECO:0000256" key="1">
    <source>
        <dbReference type="ARBA" id="ARBA00004241"/>
    </source>
</evidence>
<evidence type="ECO:0000256" key="2">
    <source>
        <dbReference type="ARBA" id="ARBA00023287"/>
    </source>
</evidence>
<dbReference type="InterPro" id="IPR016785">
    <property type="entry name" value="ComGD"/>
</dbReference>
<dbReference type="GeneID" id="92854097"/>
<evidence type="ECO:0000313" key="4">
    <source>
        <dbReference type="EMBL" id="ASB88464.1"/>
    </source>
</evidence>
<dbReference type="RefSeq" id="WP_006637537.1">
    <property type="nucleotide sequence ID" value="NZ_BORD01000005.1"/>
</dbReference>
<sequence>MARYQKGFTLLESLTVLLISSIMMICLFAGLPSAYEKRIVQHFAAQLEADLLFAQQSAFVQNKKVKVLFDTDHYKYTIKPADESLPPYLVREYDHKIDIKKSTIGQHFTYSPSGAPNQGGKLLINANKTSFELTIYLGSGRINVQKK</sequence>
<dbReference type="NCBIfam" id="NF040982">
    <property type="entry name" value="ComGD"/>
    <property type="match status" value="1"/>
</dbReference>
<evidence type="ECO:0000256" key="3">
    <source>
        <dbReference type="SAM" id="Phobius"/>
    </source>
</evidence>